<dbReference type="InterPro" id="IPR024623">
    <property type="entry name" value="YtxH"/>
</dbReference>
<accession>A0A4U6DFM5</accession>
<dbReference type="RefSeq" id="WP_137339060.1">
    <property type="nucleotide sequence ID" value="NZ_BSQH01000011.1"/>
</dbReference>
<keyword evidence="4" id="KW-1185">Reference proteome</keyword>
<reference evidence="3 4" key="1">
    <citation type="submission" date="2019-05" db="EMBL/GenBank/DDBJ databases">
        <title>Dyadobacter AR-3-8 sp. nov., isolated from arctic soil.</title>
        <authorList>
            <person name="Chaudhary D.K."/>
        </authorList>
    </citation>
    <scope>NUCLEOTIDE SEQUENCE [LARGE SCALE GENOMIC DNA]</scope>
    <source>
        <strain evidence="3 4">AR-3-8</strain>
    </source>
</reference>
<feature type="region of interest" description="Disordered" evidence="2">
    <location>
        <begin position="74"/>
        <end position="94"/>
    </location>
</feature>
<name>A0A4U6DFM5_9BACT</name>
<evidence type="ECO:0000256" key="2">
    <source>
        <dbReference type="SAM" id="MobiDB-lite"/>
    </source>
</evidence>
<evidence type="ECO:0000313" key="3">
    <source>
        <dbReference type="EMBL" id="TKT93384.1"/>
    </source>
</evidence>
<proteinExistence type="predicted"/>
<comment type="caution">
    <text evidence="3">The sequence shown here is derived from an EMBL/GenBank/DDBJ whole genome shotgun (WGS) entry which is preliminary data.</text>
</comment>
<feature type="compositionally biased region" description="Polar residues" evidence="2">
    <location>
        <begin position="84"/>
        <end position="94"/>
    </location>
</feature>
<sequence length="94" mass="10508">MMKTGKVILSVALAVAAGVAIGVLFAPEKGSRTRRKIREQGEDYLQDLEDLKNEYERSISNFKSKVDSLYHEVENKITGRPVNSPKSQQSQVID</sequence>
<keyword evidence="1" id="KW-0175">Coiled coil</keyword>
<dbReference type="Proteomes" id="UP000304900">
    <property type="component" value="Unassembled WGS sequence"/>
</dbReference>
<dbReference type="OrthoDB" id="676025at2"/>
<protein>
    <submittedName>
        <fullName evidence="3">YtxH domain-containing protein</fullName>
    </submittedName>
</protein>
<dbReference type="AlphaFoldDB" id="A0A4U6DFM5"/>
<organism evidence="3 4">
    <name type="scientific">Dyadobacter frigoris</name>
    <dbReference type="NCBI Taxonomy" id="2576211"/>
    <lineage>
        <taxon>Bacteria</taxon>
        <taxon>Pseudomonadati</taxon>
        <taxon>Bacteroidota</taxon>
        <taxon>Cytophagia</taxon>
        <taxon>Cytophagales</taxon>
        <taxon>Spirosomataceae</taxon>
        <taxon>Dyadobacter</taxon>
    </lineage>
</organism>
<feature type="coiled-coil region" evidence="1">
    <location>
        <begin position="34"/>
        <end position="65"/>
    </location>
</feature>
<dbReference type="EMBL" id="SZVO01000002">
    <property type="protein sequence ID" value="TKT93384.1"/>
    <property type="molecule type" value="Genomic_DNA"/>
</dbReference>
<evidence type="ECO:0000256" key="1">
    <source>
        <dbReference type="SAM" id="Coils"/>
    </source>
</evidence>
<dbReference type="Pfam" id="PF12732">
    <property type="entry name" value="YtxH"/>
    <property type="match status" value="1"/>
</dbReference>
<gene>
    <name evidence="3" type="ORF">FDK13_05905</name>
</gene>
<evidence type="ECO:0000313" key="4">
    <source>
        <dbReference type="Proteomes" id="UP000304900"/>
    </source>
</evidence>